<dbReference type="PROSITE" id="PS51257">
    <property type="entry name" value="PROKAR_LIPOPROTEIN"/>
    <property type="match status" value="1"/>
</dbReference>
<gene>
    <name evidence="1" type="ORF">HMPREF9715_02333</name>
</gene>
<proteinExistence type="predicted"/>
<dbReference type="EMBL" id="AGEE01000030">
    <property type="protein sequence ID" value="EHO09780.1"/>
    <property type="molecule type" value="Genomic_DNA"/>
</dbReference>
<sequence>MKAKLVLLTLFSLVVLGCSPEDGGIREKEVTIIFINKENKY</sequence>
<accession>A0AAV3F1R5</accession>
<dbReference type="RefSeq" id="WP_006263943.1">
    <property type="nucleotide sequence ID" value="NZ_JH590838.1"/>
</dbReference>
<dbReference type="AlphaFoldDB" id="A0AAV3F1R5"/>
<evidence type="ECO:0000313" key="1">
    <source>
        <dbReference type="EMBL" id="EHO09780.1"/>
    </source>
</evidence>
<organism evidence="1 2">
    <name type="scientific">Myroides odoratimimus CIP 101113</name>
    <dbReference type="NCBI Taxonomy" id="883154"/>
    <lineage>
        <taxon>Bacteria</taxon>
        <taxon>Pseudomonadati</taxon>
        <taxon>Bacteroidota</taxon>
        <taxon>Flavobacteriia</taxon>
        <taxon>Flavobacteriales</taxon>
        <taxon>Flavobacteriaceae</taxon>
        <taxon>Myroides</taxon>
    </lineage>
</organism>
<dbReference type="Proteomes" id="UP000004834">
    <property type="component" value="Unassembled WGS sequence"/>
</dbReference>
<protein>
    <recommendedName>
        <fullName evidence="3">Lipoprotein</fullName>
    </recommendedName>
</protein>
<evidence type="ECO:0000313" key="2">
    <source>
        <dbReference type="Proteomes" id="UP000004834"/>
    </source>
</evidence>
<reference evidence="1 2" key="1">
    <citation type="submission" date="2011-11" db="EMBL/GenBank/DDBJ databases">
        <title>The Genome Sequence of Myroides odoratimimus CIP 101113.</title>
        <authorList>
            <person name="Earl A."/>
            <person name="Ward D."/>
            <person name="Feldgarden M."/>
            <person name="Gevers D."/>
            <person name="Huys G."/>
            <person name="Young S.K."/>
            <person name="Zeng Q."/>
            <person name="Gargeya S."/>
            <person name="Fitzgerald M."/>
            <person name="Haas B."/>
            <person name="Abouelleil A."/>
            <person name="Alvarado L."/>
            <person name="Arachchi H.M."/>
            <person name="Berlin A."/>
            <person name="Brown A."/>
            <person name="Chapman S.B."/>
            <person name="Chen Z."/>
            <person name="Dunbar C."/>
            <person name="Freedman E."/>
            <person name="Gearin G."/>
            <person name="Goldberg J."/>
            <person name="Griggs A."/>
            <person name="Gujja S."/>
            <person name="Heiman D."/>
            <person name="Howarth C."/>
            <person name="Larson L."/>
            <person name="Lui A."/>
            <person name="MacDonald P.J.P."/>
            <person name="Montmayeur A."/>
            <person name="Murphy C."/>
            <person name="Neiman D."/>
            <person name="Pearson M."/>
            <person name="Priest M."/>
            <person name="Roberts A."/>
            <person name="Saif S."/>
            <person name="Shea T."/>
            <person name="Shenoy N."/>
            <person name="Sisk P."/>
            <person name="Stolte C."/>
            <person name="Sykes S."/>
            <person name="Wortman J."/>
            <person name="Nusbaum C."/>
            <person name="Birren B."/>
        </authorList>
    </citation>
    <scope>NUCLEOTIDE SEQUENCE [LARGE SCALE GENOMIC DNA]</scope>
    <source>
        <strain evidence="1 2">CIP 101113</strain>
    </source>
</reference>
<evidence type="ECO:0008006" key="3">
    <source>
        <dbReference type="Google" id="ProtNLM"/>
    </source>
</evidence>
<comment type="caution">
    <text evidence="1">The sequence shown here is derived from an EMBL/GenBank/DDBJ whole genome shotgun (WGS) entry which is preliminary data.</text>
</comment>
<name>A0AAV3F1R5_9FLAO</name>